<proteinExistence type="predicted"/>
<dbReference type="Proteomes" id="UP000236291">
    <property type="component" value="Unassembled WGS sequence"/>
</dbReference>
<dbReference type="EMBL" id="ASHM01004296">
    <property type="protein sequence ID" value="PNY11094.1"/>
    <property type="molecule type" value="Genomic_DNA"/>
</dbReference>
<reference evidence="1 2" key="2">
    <citation type="journal article" date="2017" name="Front. Plant Sci.">
        <title>Gene Classification and Mining of Molecular Markers Useful in Red Clover (Trifolium pratense) Breeding.</title>
        <authorList>
            <person name="Istvanek J."/>
            <person name="Dluhosova J."/>
            <person name="Dluhos P."/>
            <person name="Patkova L."/>
            <person name="Nedelnik J."/>
            <person name="Repkova J."/>
        </authorList>
    </citation>
    <scope>NUCLEOTIDE SEQUENCE [LARGE SCALE GENOMIC DNA]</scope>
    <source>
        <strain evidence="2">cv. Tatra</strain>
        <tissue evidence="1">Young leaves</tissue>
    </source>
</reference>
<name>A0A2K3P731_TRIPR</name>
<reference evidence="1 2" key="1">
    <citation type="journal article" date="2014" name="Am. J. Bot.">
        <title>Genome assembly and annotation for red clover (Trifolium pratense; Fabaceae).</title>
        <authorList>
            <person name="Istvanek J."/>
            <person name="Jaros M."/>
            <person name="Krenek A."/>
            <person name="Repkova J."/>
        </authorList>
    </citation>
    <scope>NUCLEOTIDE SEQUENCE [LARGE SCALE GENOMIC DNA]</scope>
    <source>
        <strain evidence="2">cv. Tatra</strain>
        <tissue evidence="1">Young leaves</tissue>
    </source>
</reference>
<accession>A0A2K3P731</accession>
<evidence type="ECO:0000313" key="1">
    <source>
        <dbReference type="EMBL" id="PNY11094.1"/>
    </source>
</evidence>
<gene>
    <name evidence="1" type="ORF">L195_g007693</name>
</gene>
<dbReference type="AlphaFoldDB" id="A0A2K3P731"/>
<evidence type="ECO:0000313" key="2">
    <source>
        <dbReference type="Proteomes" id="UP000236291"/>
    </source>
</evidence>
<protein>
    <submittedName>
        <fullName evidence="1">Uncharacterized protein</fullName>
    </submittedName>
</protein>
<comment type="caution">
    <text evidence="1">The sequence shown here is derived from an EMBL/GenBank/DDBJ whole genome shotgun (WGS) entry which is preliminary data.</text>
</comment>
<sequence length="76" mass="8209">MEEGGVGGYAAEDVEEDVGGVSVVWETCGGVEELEGGGEVFLRVEEFEETVGRERFGKFHHFAAETNSKLKDALLS</sequence>
<organism evidence="1 2">
    <name type="scientific">Trifolium pratense</name>
    <name type="common">Red clover</name>
    <dbReference type="NCBI Taxonomy" id="57577"/>
    <lineage>
        <taxon>Eukaryota</taxon>
        <taxon>Viridiplantae</taxon>
        <taxon>Streptophyta</taxon>
        <taxon>Embryophyta</taxon>
        <taxon>Tracheophyta</taxon>
        <taxon>Spermatophyta</taxon>
        <taxon>Magnoliopsida</taxon>
        <taxon>eudicotyledons</taxon>
        <taxon>Gunneridae</taxon>
        <taxon>Pentapetalae</taxon>
        <taxon>rosids</taxon>
        <taxon>fabids</taxon>
        <taxon>Fabales</taxon>
        <taxon>Fabaceae</taxon>
        <taxon>Papilionoideae</taxon>
        <taxon>50 kb inversion clade</taxon>
        <taxon>NPAAA clade</taxon>
        <taxon>Hologalegina</taxon>
        <taxon>IRL clade</taxon>
        <taxon>Trifolieae</taxon>
        <taxon>Trifolium</taxon>
    </lineage>
</organism>